<organism evidence="1 2">
    <name type="scientific">Listeria rustica</name>
    <dbReference type="NCBI Taxonomy" id="2713503"/>
    <lineage>
        <taxon>Bacteria</taxon>
        <taxon>Bacillati</taxon>
        <taxon>Bacillota</taxon>
        <taxon>Bacilli</taxon>
        <taxon>Bacillales</taxon>
        <taxon>Listeriaceae</taxon>
        <taxon>Listeria</taxon>
    </lineage>
</organism>
<reference evidence="1 2" key="1">
    <citation type="submission" date="2020-05" db="EMBL/GenBank/DDBJ databases">
        <authorList>
            <person name="Carlin C.R."/>
        </authorList>
    </citation>
    <scope>NUCLEOTIDE SEQUENCE [LARGE SCALE GENOMIC DNA]</scope>
    <source>
        <strain evidence="1 2">FSL W9-0585</strain>
    </source>
</reference>
<evidence type="ECO:0000313" key="1">
    <source>
        <dbReference type="EMBL" id="MBA3926748.1"/>
    </source>
</evidence>
<name>A0A7W1YGL2_9LIST</name>
<accession>A0A7W1YGL2</accession>
<keyword evidence="2" id="KW-1185">Reference proteome</keyword>
<dbReference type="Proteomes" id="UP000548787">
    <property type="component" value="Unassembled WGS sequence"/>
</dbReference>
<comment type="caution">
    <text evidence="1">The sequence shown here is derived from an EMBL/GenBank/DDBJ whole genome shotgun (WGS) entry which is preliminary data.</text>
</comment>
<dbReference type="EMBL" id="JABJVM010000010">
    <property type="protein sequence ID" value="MBA3926748.1"/>
    <property type="molecule type" value="Genomic_DNA"/>
</dbReference>
<dbReference type="RefSeq" id="WP_181676895.1">
    <property type="nucleotide sequence ID" value="NZ_JABJVM010000010.1"/>
</dbReference>
<gene>
    <name evidence="1" type="ORF">HPK16_10385</name>
</gene>
<sequence length="94" mass="10740">MVIIMVSHGWQVHSDQRVRIYQEEDGNLAIFLDLREFGDPAPLLIDLSEQSVSIVSTPHLVEKIEVKLTKEIVITWSDEPFQLSATEGIYEDTE</sequence>
<proteinExistence type="predicted"/>
<evidence type="ECO:0000313" key="2">
    <source>
        <dbReference type="Proteomes" id="UP000548787"/>
    </source>
</evidence>
<dbReference type="AlphaFoldDB" id="A0A7W1YGL2"/>
<reference evidence="1 2" key="2">
    <citation type="submission" date="2020-08" db="EMBL/GenBank/DDBJ databases">
        <title>Listeria ohnekaius sp. nov. and Listeria portnoyii sp. nov. isolated from non-agricultural and natural environments.</title>
        <authorList>
            <person name="Weller D."/>
            <person name="Belias A.M."/>
            <person name="Liao J."/>
            <person name="Guo S."/>
            <person name="Orsi R.H."/>
            <person name="Wiedmann M."/>
        </authorList>
    </citation>
    <scope>NUCLEOTIDE SEQUENCE [LARGE SCALE GENOMIC DNA]</scope>
    <source>
        <strain evidence="1 2">FSL W9-0585</strain>
    </source>
</reference>
<protein>
    <submittedName>
        <fullName evidence="1">Uncharacterized protein</fullName>
    </submittedName>
</protein>